<feature type="domain" description="DUF4240" evidence="2">
    <location>
        <begin position="50"/>
        <end position="157"/>
    </location>
</feature>
<organism evidence="3 4">
    <name type="scientific">Nocardioides ginsengisegetis</name>
    <dbReference type="NCBI Taxonomy" id="661491"/>
    <lineage>
        <taxon>Bacteria</taxon>
        <taxon>Bacillati</taxon>
        <taxon>Actinomycetota</taxon>
        <taxon>Actinomycetes</taxon>
        <taxon>Propionibacteriales</taxon>
        <taxon>Nocardioidaceae</taxon>
        <taxon>Nocardioides</taxon>
    </lineage>
</organism>
<dbReference type="Pfam" id="PF14024">
    <property type="entry name" value="DUF4240"/>
    <property type="match status" value="1"/>
</dbReference>
<dbReference type="PROSITE" id="PS51257">
    <property type="entry name" value="PROKAR_LIPOPROTEIN"/>
    <property type="match status" value="1"/>
</dbReference>
<dbReference type="AlphaFoldDB" id="A0A7W3J1H8"/>
<dbReference type="Proteomes" id="UP000580910">
    <property type="component" value="Unassembled WGS sequence"/>
</dbReference>
<proteinExistence type="predicted"/>
<dbReference type="RefSeq" id="WP_182540092.1">
    <property type="nucleotide sequence ID" value="NZ_JACGXA010000001.1"/>
</dbReference>
<name>A0A7W3J1H8_9ACTN</name>
<gene>
    <name evidence="3" type="ORF">FB382_002808</name>
</gene>
<evidence type="ECO:0000313" key="3">
    <source>
        <dbReference type="EMBL" id="MBA8804517.1"/>
    </source>
</evidence>
<keyword evidence="1" id="KW-0732">Signal</keyword>
<evidence type="ECO:0000313" key="4">
    <source>
        <dbReference type="Proteomes" id="UP000580910"/>
    </source>
</evidence>
<dbReference type="EMBL" id="JACGXA010000001">
    <property type="protein sequence ID" value="MBA8804517.1"/>
    <property type="molecule type" value="Genomic_DNA"/>
</dbReference>
<accession>A0A7W3J1H8</accession>
<sequence>MNTRIRAAALLGSLVLLAASACGTVQPEGGTERGKAALPPYCATTGGKDADFWRLVERSCSGGATDGDRRQAHALKRALAGLDAGDVADFHRTLVRVSRTLYTRDVAQQADALCLPGLGLGDDLFTDFRSWVIAHGQAAYDGVLAAPSLLAAFPDIERGCGLGEPFGEAALDVYLHKTGRSAARSGLPVLEPSRPPRA</sequence>
<protein>
    <recommendedName>
        <fullName evidence="2">DUF4240 domain-containing protein</fullName>
    </recommendedName>
</protein>
<feature type="signal peptide" evidence="1">
    <location>
        <begin position="1"/>
        <end position="21"/>
    </location>
</feature>
<dbReference type="InterPro" id="IPR025334">
    <property type="entry name" value="DUF4240"/>
</dbReference>
<evidence type="ECO:0000256" key="1">
    <source>
        <dbReference type="SAM" id="SignalP"/>
    </source>
</evidence>
<evidence type="ECO:0000259" key="2">
    <source>
        <dbReference type="Pfam" id="PF14024"/>
    </source>
</evidence>
<comment type="caution">
    <text evidence="3">The sequence shown here is derived from an EMBL/GenBank/DDBJ whole genome shotgun (WGS) entry which is preliminary data.</text>
</comment>
<feature type="chain" id="PRO_5031036602" description="DUF4240 domain-containing protein" evidence="1">
    <location>
        <begin position="22"/>
        <end position="198"/>
    </location>
</feature>
<keyword evidence="4" id="KW-1185">Reference proteome</keyword>
<reference evidence="3 4" key="1">
    <citation type="submission" date="2020-07" db="EMBL/GenBank/DDBJ databases">
        <title>Sequencing the genomes of 1000 actinobacteria strains.</title>
        <authorList>
            <person name="Klenk H.-P."/>
        </authorList>
    </citation>
    <scope>NUCLEOTIDE SEQUENCE [LARGE SCALE GENOMIC DNA]</scope>
    <source>
        <strain evidence="3 4">DSM 21349</strain>
    </source>
</reference>